<dbReference type="OrthoDB" id="7505938at2"/>
<protein>
    <recommendedName>
        <fullName evidence="2">PilZ domain-containing protein</fullName>
    </recommendedName>
</protein>
<feature type="domain" description="PilZ" evidence="2">
    <location>
        <begin position="14"/>
        <end position="101"/>
    </location>
</feature>
<feature type="region of interest" description="Disordered" evidence="1">
    <location>
        <begin position="110"/>
        <end position="142"/>
    </location>
</feature>
<proteinExistence type="predicted"/>
<evidence type="ECO:0000313" key="3">
    <source>
        <dbReference type="EMBL" id="MXO93329.1"/>
    </source>
</evidence>
<evidence type="ECO:0000313" key="4">
    <source>
        <dbReference type="Proteomes" id="UP000460626"/>
    </source>
</evidence>
<accession>A0A845A715</accession>
<organism evidence="3 4">
    <name type="scientific">Aurantiacibacter arachoides</name>
    <dbReference type="NCBI Taxonomy" id="1850444"/>
    <lineage>
        <taxon>Bacteria</taxon>
        <taxon>Pseudomonadati</taxon>
        <taxon>Pseudomonadota</taxon>
        <taxon>Alphaproteobacteria</taxon>
        <taxon>Sphingomonadales</taxon>
        <taxon>Erythrobacteraceae</taxon>
        <taxon>Aurantiacibacter</taxon>
    </lineage>
</organism>
<dbReference type="GO" id="GO:0035438">
    <property type="term" value="F:cyclic-di-GMP binding"/>
    <property type="evidence" value="ECO:0007669"/>
    <property type="project" value="InterPro"/>
</dbReference>
<dbReference type="SUPFAM" id="SSF141371">
    <property type="entry name" value="PilZ domain-like"/>
    <property type="match status" value="1"/>
</dbReference>
<dbReference type="InterPro" id="IPR009875">
    <property type="entry name" value="PilZ_domain"/>
</dbReference>
<evidence type="ECO:0000259" key="2">
    <source>
        <dbReference type="Pfam" id="PF07238"/>
    </source>
</evidence>
<comment type="caution">
    <text evidence="3">The sequence shown here is derived from an EMBL/GenBank/DDBJ whole genome shotgun (WGS) entry which is preliminary data.</text>
</comment>
<dbReference type="Proteomes" id="UP000460626">
    <property type="component" value="Unassembled WGS sequence"/>
</dbReference>
<dbReference type="AlphaFoldDB" id="A0A845A715"/>
<reference evidence="3 4" key="1">
    <citation type="submission" date="2019-12" db="EMBL/GenBank/DDBJ databases">
        <title>Genomic-based taxomic classification of the family Erythrobacteraceae.</title>
        <authorList>
            <person name="Xu L."/>
        </authorList>
    </citation>
    <scope>NUCLEOTIDE SEQUENCE [LARGE SCALE GENOMIC DNA]</scope>
    <source>
        <strain evidence="3 4">RC4-10-4</strain>
    </source>
</reference>
<dbReference type="Pfam" id="PF07238">
    <property type="entry name" value="PilZ"/>
    <property type="match status" value="1"/>
</dbReference>
<dbReference type="EMBL" id="WTYH01000001">
    <property type="protein sequence ID" value="MXO93329.1"/>
    <property type="molecule type" value="Genomic_DNA"/>
</dbReference>
<keyword evidence="4" id="KW-1185">Reference proteome</keyword>
<name>A0A845A715_9SPHN</name>
<dbReference type="RefSeq" id="WP_160731835.1">
    <property type="nucleotide sequence ID" value="NZ_BMJK01000001.1"/>
</dbReference>
<sequence>MKLFRRAKPDPLPERRIAARVRVNAPAMLLLPSGGRPGHIFDISTDGARFMTQSPPRQGMSAILEWADYEVYCIVSWQRPGMCGVAFDRPISQQAVDRLARECPAGPRPLMSLPDLFDDEDPAATSPSPAPAPIPPRRRFMC</sequence>
<evidence type="ECO:0000256" key="1">
    <source>
        <dbReference type="SAM" id="MobiDB-lite"/>
    </source>
</evidence>
<gene>
    <name evidence="3" type="ORF">GRI62_06880</name>
</gene>